<keyword evidence="3" id="KW-1185">Reference proteome</keyword>
<evidence type="ECO:0000313" key="3">
    <source>
        <dbReference type="Proteomes" id="UP001366060"/>
    </source>
</evidence>
<proteinExistence type="predicted"/>
<keyword evidence="1" id="KW-0472">Membrane</keyword>
<dbReference type="Proteomes" id="UP001366060">
    <property type="component" value="Unassembled WGS sequence"/>
</dbReference>
<reference evidence="2 3" key="1">
    <citation type="submission" date="2024-02" db="EMBL/GenBank/DDBJ databases">
        <title>Bacteria isolated from the canopy kelp, Nereocystis luetkeana.</title>
        <authorList>
            <person name="Pfister C.A."/>
            <person name="Younker I.T."/>
            <person name="Light S.H."/>
        </authorList>
    </citation>
    <scope>NUCLEOTIDE SEQUENCE [LARGE SCALE GENOMIC DNA]</scope>
    <source>
        <strain evidence="2 3">TI.2.07</strain>
    </source>
</reference>
<evidence type="ECO:0000313" key="2">
    <source>
        <dbReference type="EMBL" id="MEL0659406.1"/>
    </source>
</evidence>
<dbReference type="EMBL" id="JBAKBA010000019">
    <property type="protein sequence ID" value="MEL0659406.1"/>
    <property type="molecule type" value="Genomic_DNA"/>
</dbReference>
<dbReference type="RefSeq" id="WP_341627964.1">
    <property type="nucleotide sequence ID" value="NZ_JBAKBA010000019.1"/>
</dbReference>
<comment type="caution">
    <text evidence="2">The sequence shown here is derived from an EMBL/GenBank/DDBJ whole genome shotgun (WGS) entry which is preliminary data.</text>
</comment>
<organism evidence="2 3">
    <name type="scientific">Psychromonas arctica</name>
    <dbReference type="NCBI Taxonomy" id="168275"/>
    <lineage>
        <taxon>Bacteria</taxon>
        <taxon>Pseudomonadati</taxon>
        <taxon>Pseudomonadota</taxon>
        <taxon>Gammaproteobacteria</taxon>
        <taxon>Alteromonadales</taxon>
        <taxon>Psychromonadaceae</taxon>
        <taxon>Psychromonas</taxon>
    </lineage>
</organism>
<name>A0ABU9HCQ7_9GAMM</name>
<feature type="transmembrane region" description="Helical" evidence="1">
    <location>
        <begin position="70"/>
        <end position="92"/>
    </location>
</feature>
<keyword evidence="1" id="KW-0812">Transmembrane</keyword>
<gene>
    <name evidence="2" type="ORF">V6255_09675</name>
</gene>
<feature type="transmembrane region" description="Helical" evidence="1">
    <location>
        <begin position="46"/>
        <end position="64"/>
    </location>
</feature>
<sequence length="102" mass="11225">MKVTCPGCQAKINVKDIKNIKKKGLQVEKQCPSCHVWFSLNTTLSFMKMLGVSLLLITSLLNLSGTNSEYSLLFSSLGFVGIVIALLITFFGKNEIVAKQKN</sequence>
<keyword evidence="1" id="KW-1133">Transmembrane helix</keyword>
<accession>A0ABU9HCQ7</accession>
<evidence type="ECO:0000256" key="1">
    <source>
        <dbReference type="SAM" id="Phobius"/>
    </source>
</evidence>
<protein>
    <submittedName>
        <fullName evidence="2">Uncharacterized protein</fullName>
    </submittedName>
</protein>